<gene>
    <name evidence="1" type="ORF">LRP50_15060</name>
</gene>
<keyword evidence="2" id="KW-1185">Reference proteome</keyword>
<accession>A0ABT5R2F4</accession>
<proteinExistence type="predicted"/>
<organism evidence="1 2">
    <name type="scientific">Enterovibrio gelatinilyticus</name>
    <dbReference type="NCBI Taxonomy" id="2899819"/>
    <lineage>
        <taxon>Bacteria</taxon>
        <taxon>Pseudomonadati</taxon>
        <taxon>Pseudomonadota</taxon>
        <taxon>Gammaproteobacteria</taxon>
        <taxon>Vibrionales</taxon>
        <taxon>Vibrionaceae</taxon>
        <taxon>Enterovibrio</taxon>
    </lineage>
</organism>
<dbReference type="Proteomes" id="UP001149400">
    <property type="component" value="Unassembled WGS sequence"/>
</dbReference>
<dbReference type="RefSeq" id="WP_274165280.1">
    <property type="nucleotide sequence ID" value="NZ_JAJUBC010000017.1"/>
</dbReference>
<evidence type="ECO:0000313" key="2">
    <source>
        <dbReference type="Proteomes" id="UP001149400"/>
    </source>
</evidence>
<name>A0ABT5R2F4_9GAMM</name>
<evidence type="ECO:0008006" key="3">
    <source>
        <dbReference type="Google" id="ProtNLM"/>
    </source>
</evidence>
<comment type="caution">
    <text evidence="1">The sequence shown here is derived from an EMBL/GenBank/DDBJ whole genome shotgun (WGS) entry which is preliminary data.</text>
</comment>
<evidence type="ECO:0000313" key="1">
    <source>
        <dbReference type="EMBL" id="MDD1794452.1"/>
    </source>
</evidence>
<reference evidence="1" key="1">
    <citation type="submission" date="2021-12" db="EMBL/GenBank/DDBJ databases">
        <title>Enterovibrio ZSDZ35 sp. nov. and Enterovibrio ZSDZ42 sp. nov., isolated from coastal seawater in Qingdao.</title>
        <authorList>
            <person name="Zhang P."/>
        </authorList>
    </citation>
    <scope>NUCLEOTIDE SEQUENCE</scope>
    <source>
        <strain evidence="1">ZSDZ42</strain>
    </source>
</reference>
<dbReference type="EMBL" id="JAJUBC010000017">
    <property type="protein sequence ID" value="MDD1794452.1"/>
    <property type="molecule type" value="Genomic_DNA"/>
</dbReference>
<sequence>MESPDISQFLSTISRYITAKDNNKPHLLPHVFDHSATLAMAVNTDGISFPSNVSGVSAISDVLVTQFNQHYENIYTFCLSDSIEREGSSLSCKWLVAMTEKDGGQLKIGYGKYGWDFDPNNGTLVDKLTITIEHMVVIAFQCTSHLFNELSEIPYPWCVSNIVRMKVPSSPLFDDVRAFLET</sequence>
<protein>
    <recommendedName>
        <fullName evidence="3">SnoaL-like domain-containing protein</fullName>
    </recommendedName>
</protein>